<dbReference type="FunFam" id="1.10.300.10:FF:000001">
    <property type="entry name" value="Adenylosuccinate synthetase"/>
    <property type="match status" value="1"/>
</dbReference>
<feature type="binding site" description="in other chain" evidence="8">
    <location>
        <begin position="40"/>
        <end position="43"/>
    </location>
    <ligand>
        <name>IMP</name>
        <dbReference type="ChEBI" id="CHEBI:58053"/>
        <note>ligand shared between dimeric partners</note>
    </ligand>
</feature>
<accession>W6AB73</accession>
<dbReference type="EC" id="6.3.4.4" evidence="8 10"/>
<feature type="binding site" evidence="8">
    <location>
        <begin position="413"/>
        <end position="415"/>
    </location>
    <ligand>
        <name>GTP</name>
        <dbReference type="ChEBI" id="CHEBI:37565"/>
    </ligand>
</feature>
<dbReference type="InterPro" id="IPR001114">
    <property type="entry name" value="Adenylosuccinate_synthetase"/>
</dbReference>
<feature type="active site" description="Proton acceptor" evidence="8">
    <location>
        <position position="15"/>
    </location>
</feature>
<evidence type="ECO:0000256" key="10">
    <source>
        <dbReference type="RuleBase" id="RU000520"/>
    </source>
</evidence>
<dbReference type="HAMAP" id="MF_00011">
    <property type="entry name" value="Adenylosucc_synth"/>
    <property type="match status" value="1"/>
</dbReference>
<feature type="binding site" evidence="8">
    <location>
        <position position="42"/>
    </location>
    <ligand>
        <name>Mg(2+)</name>
        <dbReference type="ChEBI" id="CHEBI:18420"/>
    </ligand>
</feature>
<dbReference type="RefSeq" id="WP_025251372.1">
    <property type="nucleotide sequence ID" value="NZ_CP006934.1"/>
</dbReference>
<feature type="active site" evidence="9">
    <location>
        <position position="141"/>
    </location>
</feature>
<feature type="binding site" evidence="8">
    <location>
        <begin position="14"/>
        <end position="20"/>
    </location>
    <ligand>
        <name>GTP</name>
        <dbReference type="ChEBI" id="CHEBI:37565"/>
    </ligand>
</feature>
<dbReference type="FunFam" id="3.90.170.10:FF:000001">
    <property type="entry name" value="Adenylosuccinate synthetase"/>
    <property type="match status" value="1"/>
</dbReference>
<dbReference type="PANTHER" id="PTHR11846:SF0">
    <property type="entry name" value="ADENYLOSUCCINATE SYNTHETASE"/>
    <property type="match status" value="1"/>
</dbReference>
<feature type="binding site" evidence="8">
    <location>
        <position position="15"/>
    </location>
    <ligand>
        <name>Mg(2+)</name>
        <dbReference type="ChEBI" id="CHEBI:18420"/>
    </ligand>
</feature>
<dbReference type="GO" id="GO:0000287">
    <property type="term" value="F:magnesium ion binding"/>
    <property type="evidence" value="ECO:0007669"/>
    <property type="project" value="UniProtKB-UniRule"/>
</dbReference>
<dbReference type="InterPro" id="IPR027417">
    <property type="entry name" value="P-loop_NTPase"/>
</dbReference>
<dbReference type="UniPathway" id="UPA00075">
    <property type="reaction ID" value="UER00335"/>
</dbReference>
<organism evidence="11 12">
    <name type="scientific">Spiroplasma sabaudiense Ar-1343</name>
    <dbReference type="NCBI Taxonomy" id="1276257"/>
    <lineage>
        <taxon>Bacteria</taxon>
        <taxon>Bacillati</taxon>
        <taxon>Mycoplasmatota</taxon>
        <taxon>Mollicutes</taxon>
        <taxon>Entomoplasmatales</taxon>
        <taxon>Spiroplasmataceae</taxon>
        <taxon>Spiroplasma</taxon>
    </lineage>
</organism>
<evidence type="ECO:0000256" key="2">
    <source>
        <dbReference type="ARBA" id="ARBA00022598"/>
    </source>
</evidence>
<dbReference type="InterPro" id="IPR018220">
    <property type="entry name" value="Adenylosuccin_syn_GTP-bd"/>
</dbReference>
<comment type="subcellular location">
    <subcellularLocation>
        <location evidence="8">Cytoplasm</location>
    </subcellularLocation>
</comment>
<keyword evidence="8" id="KW-0963">Cytoplasm</keyword>
<feature type="binding site" description="in other chain" evidence="8">
    <location>
        <begin position="15"/>
        <end position="18"/>
    </location>
    <ligand>
        <name>IMP</name>
        <dbReference type="ChEBI" id="CHEBI:58053"/>
        <note>ligand shared between dimeric partners</note>
    </ligand>
</feature>
<dbReference type="Proteomes" id="UP000019265">
    <property type="component" value="Chromosome"/>
</dbReference>
<comment type="function">
    <text evidence="8">Plays an important role in the de novo pathway of purine nucleotide biosynthesis. Catalyzes the first committed step in the biosynthesis of AMP from IMP.</text>
</comment>
<feature type="binding site" description="in other chain" evidence="8">
    <location>
        <position position="130"/>
    </location>
    <ligand>
        <name>IMP</name>
        <dbReference type="ChEBI" id="CHEBI:58053"/>
        <note>ligand shared between dimeric partners</note>
    </ligand>
</feature>
<dbReference type="GO" id="GO:0044208">
    <property type="term" value="P:'de novo' AMP biosynthetic process"/>
    <property type="evidence" value="ECO:0007669"/>
    <property type="project" value="UniProtKB-UniRule"/>
</dbReference>
<comment type="cofactor">
    <cofactor evidence="8">
        <name>Mg(2+)</name>
        <dbReference type="ChEBI" id="CHEBI:18420"/>
    </cofactor>
    <text evidence="8">Binds 1 Mg(2+) ion per subunit.</text>
</comment>
<keyword evidence="2 8" id="KW-0436">Ligase</keyword>
<comment type="similarity">
    <text evidence="8 10">Belongs to the adenylosuccinate synthetase family.</text>
</comment>
<dbReference type="KEGG" id="ssab:SSABA_v1c08370"/>
<gene>
    <name evidence="8 11" type="primary">purA</name>
    <name evidence="11" type="ORF">SSABA_v1c08370</name>
</gene>
<dbReference type="CDD" id="cd03108">
    <property type="entry name" value="AdSS"/>
    <property type="match status" value="1"/>
</dbReference>
<feature type="binding site" evidence="8">
    <location>
        <position position="144"/>
    </location>
    <ligand>
        <name>IMP</name>
        <dbReference type="ChEBI" id="CHEBI:58053"/>
        <note>ligand shared between dimeric partners</note>
    </ligand>
</feature>
<dbReference type="NCBIfam" id="TIGR00184">
    <property type="entry name" value="purA"/>
    <property type="match status" value="1"/>
</dbReference>
<dbReference type="PANTHER" id="PTHR11846">
    <property type="entry name" value="ADENYLOSUCCINATE SYNTHETASE"/>
    <property type="match status" value="1"/>
</dbReference>
<dbReference type="AlphaFoldDB" id="W6AB73"/>
<feature type="binding site" evidence="8">
    <location>
        <position position="305"/>
    </location>
    <ligand>
        <name>GTP</name>
        <dbReference type="ChEBI" id="CHEBI:37565"/>
    </ligand>
</feature>
<keyword evidence="4 8" id="KW-0547">Nucleotide-binding</keyword>
<feature type="binding site" description="in other chain" evidence="8">
    <location>
        <position position="239"/>
    </location>
    <ligand>
        <name>IMP</name>
        <dbReference type="ChEBI" id="CHEBI:58053"/>
        <note>ligand shared between dimeric partners</note>
    </ligand>
</feature>
<dbReference type="EMBL" id="CP006934">
    <property type="protein sequence ID" value="AHI54236.1"/>
    <property type="molecule type" value="Genomic_DNA"/>
</dbReference>
<dbReference type="GO" id="GO:0005737">
    <property type="term" value="C:cytoplasm"/>
    <property type="evidence" value="ECO:0007669"/>
    <property type="project" value="UniProtKB-SubCell"/>
</dbReference>
<feature type="binding site" description="in other chain" evidence="8">
    <location>
        <position position="303"/>
    </location>
    <ligand>
        <name>IMP</name>
        <dbReference type="ChEBI" id="CHEBI:58053"/>
        <note>ligand shared between dimeric partners</note>
    </ligand>
</feature>
<sequence>MKNKSLVIVGAQWGDEGKGKITDYFAQKAKMVVRFSGGDNAGHIIVSEGVRHKVTIVPSGILNPKVTNVIANGAVINLPRLVSELEILKKTGVETKNLLISNRAHVVLPYHIAIDELQENARGKNKIGTTKRGIGPTYQDKVDRLGVRICDLFDPNFKARFAEIIEFKNRLITKVYEGQALDFETIYQELMSNFEKIKNQIVDTSLLIDTAIKSGEYVLFEGAQGALLDIDHGTYPFVTSSNTSANNASLGSGINHNLITTALGVVKAYCTRVGTGGFPTEQANSIGEGIRKRGNEYGSNTGRPRRVGWFDAVALNYAIRTTGLDKIFITLLDVLSGEPVVKICTSYSLDGKEITTIPPLNADYQNCQANYIEMPGWNEDITKVHSFKDLPINAQNYLNKIKELCNIDILGFSVGPDRQQTILLEPEF</sequence>
<dbReference type="GO" id="GO:0004019">
    <property type="term" value="F:adenylosuccinate synthase activity"/>
    <property type="evidence" value="ECO:0007669"/>
    <property type="project" value="UniProtKB-UniRule"/>
</dbReference>
<dbReference type="Gene3D" id="3.90.170.10">
    <property type="entry name" value="Adenylosuccinate Synthetase, subunit A, domain 3"/>
    <property type="match status" value="1"/>
</dbReference>
<dbReference type="SUPFAM" id="SSF52540">
    <property type="entry name" value="P-loop containing nucleoside triphosphate hydrolases"/>
    <property type="match status" value="1"/>
</dbReference>
<evidence type="ECO:0000256" key="4">
    <source>
        <dbReference type="ARBA" id="ARBA00022741"/>
    </source>
</evidence>
<dbReference type="Gene3D" id="3.40.440.10">
    <property type="entry name" value="Adenylosuccinate Synthetase, subunit A, domain 1"/>
    <property type="match status" value="1"/>
</dbReference>
<proteinExistence type="inferred from homology"/>
<keyword evidence="5 8" id="KW-0658">Purine biosynthesis</keyword>
<dbReference type="PROSITE" id="PS00513">
    <property type="entry name" value="ADENYLOSUCCIN_SYN_2"/>
    <property type="match status" value="1"/>
</dbReference>
<comment type="catalytic activity">
    <reaction evidence="8 10">
        <text>IMP + L-aspartate + GTP = N(6)-(1,2-dicarboxyethyl)-AMP + GDP + phosphate + 2 H(+)</text>
        <dbReference type="Rhea" id="RHEA:15753"/>
        <dbReference type="ChEBI" id="CHEBI:15378"/>
        <dbReference type="ChEBI" id="CHEBI:29991"/>
        <dbReference type="ChEBI" id="CHEBI:37565"/>
        <dbReference type="ChEBI" id="CHEBI:43474"/>
        <dbReference type="ChEBI" id="CHEBI:57567"/>
        <dbReference type="ChEBI" id="CHEBI:58053"/>
        <dbReference type="ChEBI" id="CHEBI:58189"/>
        <dbReference type="EC" id="6.3.4.4"/>
    </reaction>
</comment>
<keyword evidence="3 8" id="KW-0479">Metal-binding</keyword>
<feature type="binding site" description="in other chain" evidence="8">
    <location>
        <position position="224"/>
    </location>
    <ligand>
        <name>IMP</name>
        <dbReference type="ChEBI" id="CHEBI:58053"/>
        <note>ligand shared between dimeric partners</note>
    </ligand>
</feature>
<dbReference type="NCBIfam" id="NF002223">
    <property type="entry name" value="PRK01117.1"/>
    <property type="match status" value="1"/>
</dbReference>
<protein>
    <recommendedName>
        <fullName evidence="8 10">Adenylosuccinate synthetase</fullName>
        <shortName evidence="8">AMPSase</shortName>
        <shortName evidence="8">AdSS</shortName>
        <ecNumber evidence="8 10">6.3.4.4</ecNumber>
    </recommendedName>
    <alternativeName>
        <fullName evidence="8">IMP--aspartate ligase</fullName>
    </alternativeName>
</protein>
<feature type="binding site" evidence="8">
    <location>
        <begin position="331"/>
        <end position="333"/>
    </location>
    <ligand>
        <name>GTP</name>
        <dbReference type="ChEBI" id="CHEBI:37565"/>
    </ligand>
</feature>
<reference evidence="11 12" key="1">
    <citation type="journal article" date="2014" name="Genome Biol. Evol.">
        <title>Molecular evolution of the substrate utilization strategies and putative virulence factors in mosquito-associated Spiroplasma species.</title>
        <authorList>
            <person name="Chang T.H."/>
            <person name="Lo W.S."/>
            <person name="Ku C."/>
            <person name="Chen L.L."/>
            <person name="Kuo C.H."/>
        </authorList>
    </citation>
    <scope>NUCLEOTIDE SEQUENCE [LARGE SCALE GENOMIC DNA]</scope>
    <source>
        <strain evidence="11">Ar-1343</strain>
    </source>
</reference>
<evidence type="ECO:0000313" key="12">
    <source>
        <dbReference type="Proteomes" id="UP000019265"/>
    </source>
</evidence>
<comment type="subunit">
    <text evidence="1 8">Homodimer.</text>
</comment>
<keyword evidence="7 8" id="KW-0342">GTP-binding</keyword>
<feature type="binding site" evidence="8">
    <location>
        <begin position="299"/>
        <end position="305"/>
    </location>
    <ligand>
        <name>substrate</name>
    </ligand>
</feature>
<feature type="binding site" evidence="8">
    <location>
        <begin position="42"/>
        <end position="44"/>
    </location>
    <ligand>
        <name>GTP</name>
        <dbReference type="ChEBI" id="CHEBI:37565"/>
    </ligand>
</feature>
<evidence type="ECO:0000256" key="3">
    <source>
        <dbReference type="ARBA" id="ARBA00022723"/>
    </source>
</evidence>
<feature type="active site" description="Proton donor" evidence="8">
    <location>
        <position position="43"/>
    </location>
</feature>
<dbReference type="eggNOG" id="COG0104">
    <property type="taxonomic scope" value="Bacteria"/>
</dbReference>
<evidence type="ECO:0000256" key="7">
    <source>
        <dbReference type="ARBA" id="ARBA00023134"/>
    </source>
</evidence>
<dbReference type="SMART" id="SM00788">
    <property type="entry name" value="Adenylsucc_synt"/>
    <property type="match status" value="1"/>
</dbReference>
<evidence type="ECO:0000256" key="6">
    <source>
        <dbReference type="ARBA" id="ARBA00022842"/>
    </source>
</evidence>
<evidence type="ECO:0000256" key="5">
    <source>
        <dbReference type="ARBA" id="ARBA00022755"/>
    </source>
</evidence>
<keyword evidence="12" id="KW-1185">Reference proteome</keyword>
<comment type="pathway">
    <text evidence="8 10">Purine metabolism; AMP biosynthesis via de novo pathway; AMP from IMP: step 1/2.</text>
</comment>
<keyword evidence="6 8" id="KW-0460">Magnesium</keyword>
<dbReference type="GO" id="GO:0005525">
    <property type="term" value="F:GTP binding"/>
    <property type="evidence" value="ECO:0007669"/>
    <property type="project" value="UniProtKB-UniRule"/>
</dbReference>
<dbReference type="InterPro" id="IPR042111">
    <property type="entry name" value="Adenylosuccinate_synth_dom3"/>
</dbReference>
<dbReference type="InterPro" id="IPR042110">
    <property type="entry name" value="Adenylosuccinate_synth_dom2"/>
</dbReference>
<dbReference type="Pfam" id="PF00709">
    <property type="entry name" value="Adenylsucc_synt"/>
    <property type="match status" value="1"/>
</dbReference>
<dbReference type="PATRIC" id="fig|1276257.3.peg.849"/>
<dbReference type="InterPro" id="IPR042109">
    <property type="entry name" value="Adenylosuccinate_synth_dom1"/>
</dbReference>
<evidence type="ECO:0000256" key="9">
    <source>
        <dbReference type="PROSITE-ProRule" id="PRU10134"/>
    </source>
</evidence>
<evidence type="ECO:0000313" key="11">
    <source>
        <dbReference type="EMBL" id="AHI54236.1"/>
    </source>
</evidence>
<evidence type="ECO:0000256" key="8">
    <source>
        <dbReference type="HAMAP-Rule" id="MF_00011"/>
    </source>
</evidence>
<name>W6AB73_9MOLU</name>
<dbReference type="PROSITE" id="PS01266">
    <property type="entry name" value="ADENYLOSUCCIN_SYN_1"/>
    <property type="match status" value="1"/>
</dbReference>
<dbReference type="GO" id="GO:0046040">
    <property type="term" value="P:IMP metabolic process"/>
    <property type="evidence" value="ECO:0007669"/>
    <property type="project" value="TreeGrafter"/>
</dbReference>
<dbReference type="OrthoDB" id="9807553at2"/>
<dbReference type="STRING" id="1276257.SSABA_v1c08370"/>
<dbReference type="HOGENOM" id="CLU_029848_0_0_14"/>
<dbReference type="Gene3D" id="1.10.300.10">
    <property type="entry name" value="Adenylosuccinate Synthetase, subunit A, domain 2"/>
    <property type="match status" value="1"/>
</dbReference>
<dbReference type="InterPro" id="IPR033128">
    <property type="entry name" value="Adenylosuccin_syn_Lys_AS"/>
</dbReference>
<evidence type="ECO:0000256" key="1">
    <source>
        <dbReference type="ARBA" id="ARBA00011738"/>
    </source>
</evidence>